<dbReference type="Gene3D" id="2.120.10.30">
    <property type="entry name" value="TolB, C-terminal domain"/>
    <property type="match status" value="1"/>
</dbReference>
<dbReference type="SUPFAM" id="SSF57184">
    <property type="entry name" value="Growth factor receptor domain"/>
    <property type="match status" value="1"/>
</dbReference>
<dbReference type="HOGENOM" id="CLU_365731_0_0_1"/>
<dbReference type="InParanoid" id="K1PM08"/>
<dbReference type="InterPro" id="IPR011042">
    <property type="entry name" value="6-blade_b-propeller_TolB-like"/>
</dbReference>
<dbReference type="EMBL" id="JH818580">
    <property type="protein sequence ID" value="EKC25022.1"/>
    <property type="molecule type" value="Genomic_DNA"/>
</dbReference>
<keyword evidence="2" id="KW-0346">Stress response</keyword>
<dbReference type="InterPro" id="IPR001258">
    <property type="entry name" value="NHL_repeat"/>
</dbReference>
<dbReference type="PANTHER" id="PTHR14187">
    <property type="entry name" value="ALPHA KINASE/ELONGATION FACTOR 2 KINASE"/>
    <property type="match status" value="1"/>
</dbReference>
<name>K1PM08_MAGGI</name>
<dbReference type="PANTHER" id="PTHR14187:SF5">
    <property type="entry name" value="HEAT SHOCK 70 KDA PROTEIN 12A"/>
    <property type="match status" value="1"/>
</dbReference>
<accession>K1PM08</accession>
<dbReference type="SUPFAM" id="SSF49785">
    <property type="entry name" value="Galactose-binding domain-like"/>
    <property type="match status" value="1"/>
</dbReference>
<reference evidence="2" key="1">
    <citation type="journal article" date="2012" name="Nature">
        <title>The oyster genome reveals stress adaptation and complexity of shell formation.</title>
        <authorList>
            <person name="Zhang G."/>
            <person name="Fang X."/>
            <person name="Guo X."/>
            <person name="Li L."/>
            <person name="Luo R."/>
            <person name="Xu F."/>
            <person name="Yang P."/>
            <person name="Zhang L."/>
            <person name="Wang X."/>
            <person name="Qi H."/>
            <person name="Xiong Z."/>
            <person name="Que H."/>
            <person name="Xie Y."/>
            <person name="Holland P.W."/>
            <person name="Paps J."/>
            <person name="Zhu Y."/>
            <person name="Wu F."/>
            <person name="Chen Y."/>
            <person name="Wang J."/>
            <person name="Peng C."/>
            <person name="Meng J."/>
            <person name="Yang L."/>
            <person name="Liu J."/>
            <person name="Wen B."/>
            <person name="Zhang N."/>
            <person name="Huang Z."/>
            <person name="Zhu Q."/>
            <person name="Feng Y."/>
            <person name="Mount A."/>
            <person name="Hedgecock D."/>
            <person name="Xu Z."/>
            <person name="Liu Y."/>
            <person name="Domazet-Loso T."/>
            <person name="Du Y."/>
            <person name="Sun X."/>
            <person name="Zhang S."/>
            <person name="Liu B."/>
            <person name="Cheng P."/>
            <person name="Jiang X."/>
            <person name="Li J."/>
            <person name="Fan D."/>
            <person name="Wang W."/>
            <person name="Fu W."/>
            <person name="Wang T."/>
            <person name="Wang B."/>
            <person name="Zhang J."/>
            <person name="Peng Z."/>
            <person name="Li Y."/>
            <person name="Li N."/>
            <person name="Wang J."/>
            <person name="Chen M."/>
            <person name="He Y."/>
            <person name="Tan F."/>
            <person name="Song X."/>
            <person name="Zheng Q."/>
            <person name="Huang R."/>
            <person name="Yang H."/>
            <person name="Du X."/>
            <person name="Chen L."/>
            <person name="Yang M."/>
            <person name="Gaffney P.M."/>
            <person name="Wang S."/>
            <person name="Luo L."/>
            <person name="She Z."/>
            <person name="Ming Y."/>
            <person name="Huang W."/>
            <person name="Zhang S."/>
            <person name="Huang B."/>
            <person name="Zhang Y."/>
            <person name="Qu T."/>
            <person name="Ni P."/>
            <person name="Miao G."/>
            <person name="Wang J."/>
            <person name="Wang Q."/>
            <person name="Steinberg C.E."/>
            <person name="Wang H."/>
            <person name="Li N."/>
            <person name="Qian L."/>
            <person name="Zhang G."/>
            <person name="Li Y."/>
            <person name="Yang H."/>
            <person name="Liu X."/>
            <person name="Wang J."/>
            <person name="Yin Y."/>
            <person name="Wang J."/>
        </authorList>
    </citation>
    <scope>NUCLEOTIDE SEQUENCE [LARGE SCALE GENOMIC DNA]</scope>
    <source>
        <strain evidence="2">05x7-T-G4-1.051#20</strain>
    </source>
</reference>
<dbReference type="Pfam" id="PF01436">
    <property type="entry name" value="NHL"/>
    <property type="match status" value="1"/>
</dbReference>
<dbReference type="Gene3D" id="2.60.120.260">
    <property type="entry name" value="Galactose-binding domain-like"/>
    <property type="match status" value="1"/>
</dbReference>
<sequence>MTLYCVFIFTVNVALNKPAYLQYSWYSDTYDASNAVDGRKPDLSYRGGQCAESQEGQTATWWVDLTTIHSIHNITIYFRTNNNLQDFYTGLSNYFLGFSLYVSNTTDRLQGTLCYKDDNFTALTIPSVFTTTCPVIGQYVIYYNERRPGVTYPRGYSKDVRIGLCEVEVYACQYGFFGPDCLHECNDTCDGCNRFNGSCDSGCNPGWQGYECQDACDTGSFGDNCSKTCGHCRDVNQCSNINGTCMTGCDVGYHGGLCKTRRSVDIAVHERAEDGTLEKLFPLTKETSEGISVDDEYEKFMENIGGKGILKSFAKDYMEDYLIMRRDFETKKRESSCTKVYIRIPQSFDDLMKKLFKGGIKEALKSSIYKDSVTYDKYKLCLSHEEFNTFFQKTILNTLNCIEENLQNTDVKVIIMVGGLADCEIIRNSLLERFENYQIVTPDKPGLAVLKGSRFTTECDLAMQTSAMPSSSGISIRYDSQIITTLETGYENINHVTWLSDNEVWTQGNSNIMKLYDLQGNLRQSIKTKSGNTPYDIAVTKDGDLIYIDSKDKTVNFVKKTAMQKVSRPRRWWKREPQEIHEMFRLQEWIPLRVCITSSCDFLITMTCDGTQETKLTRYSGFTEKQNIQFDDNGQPLYSYGSYILYVRENRNQDICVADNKAKAIVVVTKAGKLRFKYTGPPANAFSKESFDPIGITTDSQGRILTADHCNHCIHIIDQAGQFLRYIDNCDFRYPCGLCTDTADNLFVVEFVRGHIKKIRYYV</sequence>
<evidence type="ECO:0000313" key="2">
    <source>
        <dbReference type="EMBL" id="EKC25022.1"/>
    </source>
</evidence>
<dbReference type="SUPFAM" id="SSF101898">
    <property type="entry name" value="NHL repeat"/>
    <property type="match status" value="1"/>
</dbReference>
<evidence type="ECO:0000256" key="1">
    <source>
        <dbReference type="ARBA" id="ARBA00022737"/>
    </source>
</evidence>
<dbReference type="InterPro" id="IPR009030">
    <property type="entry name" value="Growth_fac_rcpt_cys_sf"/>
</dbReference>
<gene>
    <name evidence="2" type="ORF">CGI_10018247</name>
</gene>
<proteinExistence type="predicted"/>
<dbReference type="InterPro" id="IPR008979">
    <property type="entry name" value="Galactose-bd-like_sf"/>
</dbReference>
<protein>
    <submittedName>
        <fullName evidence="2">Heat shock 70 kDa protein 12B</fullName>
    </submittedName>
</protein>
<dbReference type="PROSITE" id="PS51125">
    <property type="entry name" value="NHL"/>
    <property type="match status" value="1"/>
</dbReference>
<keyword evidence="1" id="KW-0677">Repeat</keyword>
<dbReference type="InterPro" id="IPR043129">
    <property type="entry name" value="ATPase_NBD"/>
</dbReference>
<dbReference type="SUPFAM" id="SSF53067">
    <property type="entry name" value="Actin-like ATPase domain"/>
    <property type="match status" value="1"/>
</dbReference>
<organism evidence="2">
    <name type="scientific">Magallana gigas</name>
    <name type="common">Pacific oyster</name>
    <name type="synonym">Crassostrea gigas</name>
    <dbReference type="NCBI Taxonomy" id="29159"/>
    <lineage>
        <taxon>Eukaryota</taxon>
        <taxon>Metazoa</taxon>
        <taxon>Spiralia</taxon>
        <taxon>Lophotrochozoa</taxon>
        <taxon>Mollusca</taxon>
        <taxon>Bivalvia</taxon>
        <taxon>Autobranchia</taxon>
        <taxon>Pteriomorphia</taxon>
        <taxon>Ostreida</taxon>
        <taxon>Ostreoidea</taxon>
        <taxon>Ostreidae</taxon>
        <taxon>Magallana</taxon>
    </lineage>
</organism>
<dbReference type="AlphaFoldDB" id="K1PM08"/>